<dbReference type="Pfam" id="PF11903">
    <property type="entry name" value="ParD_like"/>
    <property type="match status" value="1"/>
</dbReference>
<evidence type="ECO:0000313" key="2">
    <source>
        <dbReference type="Proteomes" id="UP000007069"/>
    </source>
</evidence>
<protein>
    <recommendedName>
        <fullName evidence="3">ParD-like antitoxin of type II toxin-antitoxin system</fullName>
    </recommendedName>
</protein>
<sequence>MCGVCFRALWHRIGPGPVRFCAVLTVLRGCRACPTRHAAHAGQASPSTAPRPGEIACKYTFHIRFVYRRKTGAIMGIVNIDDDLHDQLRRACTVSSRSINAQANFWIKVGMLCEMHPDTTFQQIVAEQLRAAGVRPQALKPGRA</sequence>
<gene>
    <name evidence="1" type="ordered locus">XCV3895</name>
</gene>
<evidence type="ECO:0000313" key="1">
    <source>
        <dbReference type="EMBL" id="CAJ25626.1"/>
    </source>
</evidence>
<dbReference type="EMBL" id="AM039952">
    <property type="protein sequence ID" value="CAJ25626.1"/>
    <property type="molecule type" value="Genomic_DNA"/>
</dbReference>
<evidence type="ECO:0008006" key="3">
    <source>
        <dbReference type="Google" id="ProtNLM"/>
    </source>
</evidence>
<dbReference type="eggNOG" id="ENOG5032Y12">
    <property type="taxonomic scope" value="Bacteria"/>
</dbReference>
<dbReference type="InterPro" id="IPR021831">
    <property type="entry name" value="ParD-like"/>
</dbReference>
<name>Q3BNN7_XANE5</name>
<proteinExistence type="predicted"/>
<dbReference type="HOGENOM" id="CLU_1795716_0_0_6"/>
<dbReference type="Proteomes" id="UP000007069">
    <property type="component" value="Chromosome"/>
</dbReference>
<dbReference type="STRING" id="456327.BJD11_03160"/>
<organism evidence="2">
    <name type="scientific">Xanthomonas euvesicatoria pv. vesicatoria (strain 85-10)</name>
    <name type="common">Xanthomonas campestris pv. vesicatoria</name>
    <dbReference type="NCBI Taxonomy" id="316273"/>
    <lineage>
        <taxon>Bacteria</taxon>
        <taxon>Pseudomonadati</taxon>
        <taxon>Pseudomonadota</taxon>
        <taxon>Gammaproteobacteria</taxon>
        <taxon>Lysobacterales</taxon>
        <taxon>Lysobacteraceae</taxon>
        <taxon>Xanthomonas</taxon>
    </lineage>
</organism>
<dbReference type="AlphaFoldDB" id="Q3BNN7"/>
<dbReference type="KEGG" id="xcv:XCV3895"/>
<reference evidence="1 2" key="1">
    <citation type="journal article" date="2005" name="J. Bacteriol.">
        <title>Insights into genome plasticity and pathogenicity of the plant pathogenic Bacterium Xanthomonas campestris pv. vesicatoria revealed by the complete genome sequence.</title>
        <authorList>
            <person name="Thieme F."/>
            <person name="Koebnik R."/>
            <person name="Bekel T."/>
            <person name="Berger C."/>
            <person name="Boch J."/>
            <person name="Buettner D."/>
            <person name="Caldana C."/>
            <person name="Gaigalat L."/>
            <person name="Goesmann A."/>
            <person name="Kay S."/>
            <person name="Kirchner O."/>
            <person name="Lanz C."/>
            <person name="Linke B."/>
            <person name="McHardy A.C."/>
            <person name="Meyer F."/>
            <person name="Mittenhuber G."/>
            <person name="Nies D.H."/>
            <person name="Niesbach-Kloesgen U."/>
            <person name="Patschkowski T."/>
            <person name="Rueckert C."/>
            <person name="Rupp O."/>
            <person name="Schneicker S."/>
            <person name="Schuster S.C."/>
            <person name="Vorhoelter F.J."/>
            <person name="Weber E."/>
            <person name="Puehler A."/>
            <person name="Bonas U."/>
            <person name="Bartels D."/>
            <person name="Kaiser O."/>
        </authorList>
    </citation>
    <scope>NUCLEOTIDE SEQUENCE [LARGE SCALE GENOMIC DNA]</scope>
    <source>
        <strain evidence="1 2">85-10</strain>
    </source>
</reference>
<accession>Q3BNN7</accession>